<comment type="pathway">
    <text evidence="3 16">Phospholipid metabolism; CDP-diacylglycerol biosynthesis; CDP-diacylglycerol from sn-glycerol 3-phosphate: step 3/3.</text>
</comment>
<evidence type="ECO:0000256" key="9">
    <source>
        <dbReference type="ARBA" id="ARBA00022692"/>
    </source>
</evidence>
<evidence type="ECO:0000256" key="17">
    <source>
        <dbReference type="SAM" id="Phobius"/>
    </source>
</evidence>
<evidence type="ECO:0000313" key="18">
    <source>
        <dbReference type="EMBL" id="AFZ80690.1"/>
    </source>
</evidence>
<dbReference type="InterPro" id="IPR016720">
    <property type="entry name" value="PC_Trfase_euk"/>
</dbReference>
<comment type="pathway">
    <text evidence="4">Lipid metabolism.</text>
</comment>
<dbReference type="Pfam" id="PF01148">
    <property type="entry name" value="CTP_transf_1"/>
    <property type="match status" value="1"/>
</dbReference>
<dbReference type="PROSITE" id="PS01315">
    <property type="entry name" value="CDS"/>
    <property type="match status" value="1"/>
</dbReference>
<evidence type="ECO:0000256" key="11">
    <source>
        <dbReference type="ARBA" id="ARBA00022989"/>
    </source>
</evidence>
<dbReference type="PANTHER" id="PTHR13773">
    <property type="entry name" value="PHOSPHATIDATE CYTIDYLYLTRANSFERASE"/>
    <property type="match status" value="1"/>
</dbReference>
<feature type="transmembrane region" description="Helical" evidence="17">
    <location>
        <begin position="225"/>
        <end position="249"/>
    </location>
</feature>
<dbReference type="EC" id="2.7.7.41" evidence="6 16"/>
<comment type="catalytic activity">
    <reaction evidence="1 16">
        <text>a 1,2-diacyl-sn-glycero-3-phosphate + CTP + H(+) = a CDP-1,2-diacyl-sn-glycerol + diphosphate</text>
        <dbReference type="Rhea" id="RHEA:16229"/>
        <dbReference type="ChEBI" id="CHEBI:15378"/>
        <dbReference type="ChEBI" id="CHEBI:33019"/>
        <dbReference type="ChEBI" id="CHEBI:37563"/>
        <dbReference type="ChEBI" id="CHEBI:58332"/>
        <dbReference type="ChEBI" id="CHEBI:58608"/>
        <dbReference type="EC" id="2.7.7.41"/>
    </reaction>
</comment>
<protein>
    <recommendedName>
        <fullName evidence="6 16">Phosphatidate cytidylyltransferase</fullName>
        <ecNumber evidence="6 16">2.7.7.41</ecNumber>
    </recommendedName>
</protein>
<dbReference type="OrthoDB" id="10260889at2759"/>
<evidence type="ECO:0000256" key="7">
    <source>
        <dbReference type="ARBA" id="ARBA00022516"/>
    </source>
</evidence>
<dbReference type="GO" id="GO:0016024">
    <property type="term" value="P:CDP-diacylglycerol biosynthetic process"/>
    <property type="evidence" value="ECO:0007669"/>
    <property type="project" value="UniProtKB-UniPathway"/>
</dbReference>
<dbReference type="KEGG" id="beq:BEWA_000950"/>
<dbReference type="GeneID" id="15804731"/>
<evidence type="ECO:0000256" key="12">
    <source>
        <dbReference type="ARBA" id="ARBA00023098"/>
    </source>
</evidence>
<keyword evidence="7" id="KW-0444">Lipid biosynthesis</keyword>
<evidence type="ECO:0000256" key="13">
    <source>
        <dbReference type="ARBA" id="ARBA00023136"/>
    </source>
</evidence>
<keyword evidence="12" id="KW-0443">Lipid metabolism</keyword>
<evidence type="ECO:0000256" key="10">
    <source>
        <dbReference type="ARBA" id="ARBA00022695"/>
    </source>
</evidence>
<evidence type="ECO:0000256" key="5">
    <source>
        <dbReference type="ARBA" id="ARBA00010185"/>
    </source>
</evidence>
<keyword evidence="19" id="KW-1185">Reference proteome</keyword>
<evidence type="ECO:0000256" key="2">
    <source>
        <dbReference type="ARBA" id="ARBA00004141"/>
    </source>
</evidence>
<dbReference type="UniPathway" id="UPA00557">
    <property type="reaction ID" value="UER00614"/>
</dbReference>
<feature type="transmembrane region" description="Helical" evidence="17">
    <location>
        <begin position="325"/>
        <end position="346"/>
    </location>
</feature>
<keyword evidence="9 16" id="KW-0812">Transmembrane</keyword>
<dbReference type="PANTHER" id="PTHR13773:SF8">
    <property type="entry name" value="PHOSPHATIDATE CYTIDYLYLTRANSFERASE, PHOTORECEPTOR-SPECIFIC"/>
    <property type="match status" value="1"/>
</dbReference>
<feature type="transmembrane region" description="Helical" evidence="17">
    <location>
        <begin position="31"/>
        <end position="64"/>
    </location>
</feature>
<accession>L0AYP7</accession>
<keyword evidence="10 16" id="KW-0548">Nucleotidyltransferase</keyword>
<keyword evidence="8 16" id="KW-0808">Transferase</keyword>
<evidence type="ECO:0000256" key="6">
    <source>
        <dbReference type="ARBA" id="ARBA00012487"/>
    </source>
</evidence>
<keyword evidence="14" id="KW-0594">Phospholipid biosynthesis</keyword>
<comment type="subcellular location">
    <subcellularLocation>
        <location evidence="2">Membrane</location>
        <topology evidence="2">Multi-pass membrane protein</topology>
    </subcellularLocation>
</comment>
<dbReference type="STRING" id="1537102.L0AYP7"/>
<evidence type="ECO:0000256" key="16">
    <source>
        <dbReference type="RuleBase" id="RU003938"/>
    </source>
</evidence>
<dbReference type="Proteomes" id="UP000031512">
    <property type="component" value="Chromosome 3"/>
</dbReference>
<keyword evidence="11 17" id="KW-1133">Transmembrane helix</keyword>
<dbReference type="AlphaFoldDB" id="L0AYP7"/>
<dbReference type="EMBL" id="CP001670">
    <property type="protein sequence ID" value="AFZ80690.1"/>
    <property type="molecule type" value="Genomic_DNA"/>
</dbReference>
<dbReference type="eggNOG" id="KOG1440">
    <property type="taxonomic scope" value="Eukaryota"/>
</dbReference>
<evidence type="ECO:0000256" key="15">
    <source>
        <dbReference type="ARBA" id="ARBA00023264"/>
    </source>
</evidence>
<evidence type="ECO:0000256" key="8">
    <source>
        <dbReference type="ARBA" id="ARBA00022679"/>
    </source>
</evidence>
<dbReference type="GO" id="GO:0004605">
    <property type="term" value="F:phosphatidate cytidylyltransferase activity"/>
    <property type="evidence" value="ECO:0007669"/>
    <property type="project" value="UniProtKB-EC"/>
</dbReference>
<feature type="transmembrane region" description="Helical" evidence="17">
    <location>
        <begin position="367"/>
        <end position="386"/>
    </location>
</feature>
<gene>
    <name evidence="18" type="ORF">BEWA_000950</name>
</gene>
<feature type="transmembrane region" description="Helical" evidence="17">
    <location>
        <begin position="299"/>
        <end position="319"/>
    </location>
</feature>
<reference evidence="18 19" key="1">
    <citation type="journal article" date="2012" name="BMC Genomics">
        <title>Comparative genomic analysis and phylogenetic position of Theileria equi.</title>
        <authorList>
            <person name="Kappmeyer L.S."/>
            <person name="Thiagarajan M."/>
            <person name="Herndon D.R."/>
            <person name="Ramsay J.D."/>
            <person name="Caler E."/>
            <person name="Djikeng A."/>
            <person name="Gillespie J.J."/>
            <person name="Lau A.O."/>
            <person name="Roalson E.H."/>
            <person name="Silva J.C."/>
            <person name="Silva M.G."/>
            <person name="Suarez C.E."/>
            <person name="Ueti M.W."/>
            <person name="Nene V.M."/>
            <person name="Mealey R.H."/>
            <person name="Knowles D.P."/>
            <person name="Brayton K.A."/>
        </authorList>
    </citation>
    <scope>NUCLEOTIDE SEQUENCE [LARGE SCALE GENOMIC DNA]</scope>
    <source>
        <strain evidence="18 19">WA</strain>
    </source>
</reference>
<keyword evidence="15" id="KW-1208">Phospholipid metabolism</keyword>
<evidence type="ECO:0000256" key="3">
    <source>
        <dbReference type="ARBA" id="ARBA00005119"/>
    </source>
</evidence>
<name>L0AYP7_THEEQ</name>
<dbReference type="GO" id="GO:0005789">
    <property type="term" value="C:endoplasmic reticulum membrane"/>
    <property type="evidence" value="ECO:0007669"/>
    <property type="project" value="TreeGrafter"/>
</dbReference>
<comment type="similarity">
    <text evidence="5 16">Belongs to the CDS family.</text>
</comment>
<evidence type="ECO:0000256" key="4">
    <source>
        <dbReference type="ARBA" id="ARBA00005189"/>
    </source>
</evidence>
<dbReference type="RefSeq" id="XP_004830356.1">
    <property type="nucleotide sequence ID" value="XM_004830299.1"/>
</dbReference>
<dbReference type="InterPro" id="IPR000374">
    <property type="entry name" value="PC_trans"/>
</dbReference>
<evidence type="ECO:0000256" key="1">
    <source>
        <dbReference type="ARBA" id="ARBA00001698"/>
    </source>
</evidence>
<feature type="transmembrane region" description="Helical" evidence="17">
    <location>
        <begin position="269"/>
        <end position="287"/>
    </location>
</feature>
<dbReference type="VEuPathDB" id="PiroplasmaDB:BEWA_000950"/>
<evidence type="ECO:0000313" key="19">
    <source>
        <dbReference type="Proteomes" id="UP000031512"/>
    </source>
</evidence>
<keyword evidence="13 17" id="KW-0472">Membrane</keyword>
<evidence type="ECO:0000256" key="14">
    <source>
        <dbReference type="ARBA" id="ARBA00023209"/>
    </source>
</evidence>
<sequence length="535" mass="61163">MLVATNLTRLLGSLLRPLGKFLSGDFLVRLAYTFLLCLVFIFVVALGHMYCAIGVLGLITIAYYELNALHDRLFTFAQMSDDEALGSDFNPSASPEHRSTRAVLREAVEFRLDNGNLVIEKGNCANSFSRVSTVYESTPRSVTKEIPNVHMDNFGDVCYKREHSSNGSEYLQDKYDEVRDGNFHRVSAQTHEKSFNVYEKDVHAPHKVGRVKGKTIYFFSKTHDVLSFISLETYFLIVTFLGICVPWVIPRMIDTNQFIRSLCKLSLKYHYLATFIFALMGIIKFILSIEKGKYKQHFLKLAFIIISLLYVVSQPLMIISNIYFGMIWLMLPHCLIVLNDCFAYLFGRILGKKPLIVISPNKTVEGFLYSSFFTIIVAMLVTPYILKIKPLLCSANKFTFVPFMYLRTGCRVPYAYGTFTFPTIRGYTLTVDKMYIHVFILSLFASLFAPFGGFLASGFKRALKIKDFSDFIPGHGGILDRFDCHILMGSFTYLYLKTFVRKTYPNVEDVFKMVIKLQRSDQVAVLDKINELLET</sequence>
<proteinExistence type="inferred from homology"/>
<feature type="transmembrane region" description="Helical" evidence="17">
    <location>
        <begin position="434"/>
        <end position="456"/>
    </location>
</feature>
<organism evidence="18 19">
    <name type="scientific">Theileria equi strain WA</name>
    <dbReference type="NCBI Taxonomy" id="1537102"/>
    <lineage>
        <taxon>Eukaryota</taxon>
        <taxon>Sar</taxon>
        <taxon>Alveolata</taxon>
        <taxon>Apicomplexa</taxon>
        <taxon>Aconoidasida</taxon>
        <taxon>Piroplasmida</taxon>
        <taxon>Theileriidae</taxon>
        <taxon>Theileria</taxon>
    </lineage>
</organism>